<reference evidence="1 2" key="1">
    <citation type="journal article" date="2011" name="Stand. Genomic Sci.">
        <title>Complete genome sequence of the gliding, heparinolytic Pedobacter saltans type strain (113).</title>
        <authorList>
            <person name="Liolios K."/>
            <person name="Sikorski J."/>
            <person name="Lu M."/>
            <person name="Nolan M."/>
            <person name="Lapidus A."/>
            <person name="Lucas S."/>
            <person name="Hammon N."/>
            <person name="Deshpande S."/>
            <person name="Cheng J.F."/>
            <person name="Tapia R."/>
            <person name="Han C."/>
            <person name="Goodwin L."/>
            <person name="Pitluck S."/>
            <person name="Huntemann M."/>
            <person name="Ivanova N."/>
            <person name="Pagani I."/>
            <person name="Mavromatis K."/>
            <person name="Ovchinikova G."/>
            <person name="Pati A."/>
            <person name="Chen A."/>
            <person name="Palaniappan K."/>
            <person name="Land M."/>
            <person name="Hauser L."/>
            <person name="Brambilla E.M."/>
            <person name="Kotsyurbenko O."/>
            <person name="Rohde M."/>
            <person name="Tindall B.J."/>
            <person name="Abt B."/>
            <person name="Goker M."/>
            <person name="Detter J.C."/>
            <person name="Woyke T."/>
            <person name="Bristow J."/>
            <person name="Eisen J.A."/>
            <person name="Markowitz V."/>
            <person name="Hugenholtz P."/>
            <person name="Klenk H.P."/>
            <person name="Kyrpides N.C."/>
        </authorList>
    </citation>
    <scope>NUCLEOTIDE SEQUENCE [LARGE SCALE GENOMIC DNA]</scope>
    <source>
        <strain evidence="2">ATCC 51119 / DSM 12145 / JCM 21818 / LMG 10337 / NBRC 100064 / NCIMB 13643</strain>
    </source>
</reference>
<sequence length="59" mass="6953">MNGFFIHLKLYKGIGKRTNEQRAKTNSYLRLSIYHLLPTTFHSQLTTFSFYFPLTSLPL</sequence>
<dbReference type="AlphaFoldDB" id="F0SAG3"/>
<gene>
    <name evidence="1" type="ordered locus">Pedsa_2031</name>
</gene>
<organism evidence="1 2">
    <name type="scientific">Pseudopedobacter saltans (strain ATCC 51119 / DSM 12145 / JCM 21818 / CCUG 39354 / LMG 10337 / NBRC 100064 / NCIMB 13643)</name>
    <name type="common">Pedobacter saltans</name>
    <dbReference type="NCBI Taxonomy" id="762903"/>
    <lineage>
        <taxon>Bacteria</taxon>
        <taxon>Pseudomonadati</taxon>
        <taxon>Bacteroidota</taxon>
        <taxon>Sphingobacteriia</taxon>
        <taxon>Sphingobacteriales</taxon>
        <taxon>Sphingobacteriaceae</taxon>
        <taxon>Pseudopedobacter</taxon>
    </lineage>
</organism>
<name>F0SAG3_PSESL</name>
<dbReference type="EMBL" id="CP002545">
    <property type="protein sequence ID" value="ADY52583.1"/>
    <property type="molecule type" value="Genomic_DNA"/>
</dbReference>
<evidence type="ECO:0000313" key="1">
    <source>
        <dbReference type="EMBL" id="ADY52583.1"/>
    </source>
</evidence>
<protein>
    <submittedName>
        <fullName evidence="1">Uncharacterized protein</fullName>
    </submittedName>
</protein>
<reference evidence="2" key="2">
    <citation type="submission" date="2011-02" db="EMBL/GenBank/DDBJ databases">
        <title>The complete genome of Pedobacter saltans DSM 12145.</title>
        <authorList>
            <consortium name="US DOE Joint Genome Institute (JGI-PGF)"/>
            <person name="Lucas S."/>
            <person name="Copeland A."/>
            <person name="Lapidus A."/>
            <person name="Bruce D."/>
            <person name="Goodwin L."/>
            <person name="Pitluck S."/>
            <person name="Kyrpides N."/>
            <person name="Mavromatis K."/>
            <person name="Pagani I."/>
            <person name="Ivanova N."/>
            <person name="Ovchinnikova G."/>
            <person name="Lu M."/>
            <person name="Detter J.C."/>
            <person name="Han C."/>
            <person name="Land M."/>
            <person name="Hauser L."/>
            <person name="Markowitz V."/>
            <person name="Cheng J.-F."/>
            <person name="Hugenholtz P."/>
            <person name="Woyke T."/>
            <person name="Wu D."/>
            <person name="Tindall B."/>
            <person name="Pomrenke H.G."/>
            <person name="Brambilla E."/>
            <person name="Klenk H.-P."/>
            <person name="Eisen J.A."/>
        </authorList>
    </citation>
    <scope>NUCLEOTIDE SEQUENCE [LARGE SCALE GENOMIC DNA]</scope>
    <source>
        <strain evidence="2">ATCC 51119 / DSM 12145 / JCM 21818 / LMG 10337 / NBRC 100064 / NCIMB 13643</strain>
    </source>
</reference>
<keyword evidence="2" id="KW-1185">Reference proteome</keyword>
<dbReference type="KEGG" id="psn:Pedsa_2031"/>
<dbReference type="HOGENOM" id="CLU_2957236_0_0_10"/>
<dbReference type="Proteomes" id="UP000000310">
    <property type="component" value="Chromosome"/>
</dbReference>
<dbReference type="STRING" id="762903.Pedsa_2031"/>
<evidence type="ECO:0000313" key="2">
    <source>
        <dbReference type="Proteomes" id="UP000000310"/>
    </source>
</evidence>
<accession>F0SAG3</accession>
<proteinExistence type="predicted"/>